<dbReference type="Gene3D" id="3.30.1380.10">
    <property type="match status" value="1"/>
</dbReference>
<keyword evidence="4" id="KW-0378">Hydrolase</keyword>
<comment type="caution">
    <text evidence="4">The sequence shown here is derived from an EMBL/GenBank/DDBJ whole genome shotgun (WGS) entry which is preliminary data.</text>
</comment>
<dbReference type="InterPro" id="IPR052179">
    <property type="entry name" value="DD-CPase-like"/>
</dbReference>
<keyword evidence="2" id="KW-0732">Signal</keyword>
<protein>
    <submittedName>
        <fullName evidence="4">D-alanyl-D-alanine carboxypeptidase family protein</fullName>
    </submittedName>
</protein>
<name>A0ABT2UH03_9BACL</name>
<dbReference type="InterPro" id="IPR058193">
    <property type="entry name" value="VanY/YodJ_core_dom"/>
</dbReference>
<dbReference type="PROSITE" id="PS51257">
    <property type="entry name" value="PROKAR_LIPOPROTEIN"/>
    <property type="match status" value="1"/>
</dbReference>
<dbReference type="CDD" id="cd14852">
    <property type="entry name" value="LD-carboxypeptidase"/>
    <property type="match status" value="1"/>
</dbReference>
<feature type="chain" id="PRO_5046349858" evidence="2">
    <location>
        <begin position="21"/>
        <end position="290"/>
    </location>
</feature>
<dbReference type="PANTHER" id="PTHR34385">
    <property type="entry name" value="D-ALANYL-D-ALANINE CARBOXYPEPTIDASE"/>
    <property type="match status" value="1"/>
</dbReference>
<sequence>MTNKPMLAVVCLTIALSVFSGCGGDPKTPTVQSPPAANNANQPITQPGTPANNQTAAPNVSQTGSQSGNSGAAPGTVGKAADSTPSKPGAIQVVTSPESITVLVNKQQALPESYEPKDLVYPNVPFTFTEKIDKRKMRKEAAAALETLFAGAKKDGISLAGVSAYRSYATQKTLYNNYVKQDGEEKAKTYSALPGHSEHETGLAIDVSGSNGKCAAQNCFAVTKEAKWLDSHATEYGFIIRYPDGKESITGYQYEPWHLRYVGTQLSKELAQKNITLEEYFNAVPVQSRK</sequence>
<feature type="signal peptide" evidence="2">
    <location>
        <begin position="1"/>
        <end position="20"/>
    </location>
</feature>
<dbReference type="GO" id="GO:0004180">
    <property type="term" value="F:carboxypeptidase activity"/>
    <property type="evidence" value="ECO:0007669"/>
    <property type="project" value="UniProtKB-KW"/>
</dbReference>
<keyword evidence="4" id="KW-0121">Carboxypeptidase</keyword>
<feature type="domain" description="D-alanyl-D-alanine carboxypeptidase-like core" evidence="3">
    <location>
        <begin position="135"/>
        <end position="263"/>
    </location>
</feature>
<evidence type="ECO:0000313" key="4">
    <source>
        <dbReference type="EMBL" id="MCU6793923.1"/>
    </source>
</evidence>
<keyword evidence="4" id="KW-0645">Protease</keyword>
<feature type="compositionally biased region" description="Polar residues" evidence="1">
    <location>
        <begin position="29"/>
        <end position="70"/>
    </location>
</feature>
<evidence type="ECO:0000256" key="2">
    <source>
        <dbReference type="SAM" id="SignalP"/>
    </source>
</evidence>
<dbReference type="EMBL" id="JAOQIO010000069">
    <property type="protein sequence ID" value="MCU6793923.1"/>
    <property type="molecule type" value="Genomic_DNA"/>
</dbReference>
<gene>
    <name evidence="4" type="ORF">OB236_17610</name>
</gene>
<evidence type="ECO:0000256" key="1">
    <source>
        <dbReference type="SAM" id="MobiDB-lite"/>
    </source>
</evidence>
<feature type="region of interest" description="Disordered" evidence="1">
    <location>
        <begin position="26"/>
        <end position="90"/>
    </location>
</feature>
<dbReference type="RefSeq" id="WP_262685154.1">
    <property type="nucleotide sequence ID" value="NZ_JAOQIO010000069.1"/>
</dbReference>
<proteinExistence type="predicted"/>
<keyword evidence="5" id="KW-1185">Reference proteome</keyword>
<accession>A0ABT2UH03</accession>
<dbReference type="InterPro" id="IPR009045">
    <property type="entry name" value="Zn_M74/Hedgehog-like"/>
</dbReference>
<evidence type="ECO:0000259" key="3">
    <source>
        <dbReference type="Pfam" id="PF02557"/>
    </source>
</evidence>
<reference evidence="4 5" key="1">
    <citation type="submission" date="2022-09" db="EMBL/GenBank/DDBJ databases">
        <authorList>
            <person name="Han X.L."/>
            <person name="Wang Q."/>
            <person name="Lu T."/>
        </authorList>
    </citation>
    <scope>NUCLEOTIDE SEQUENCE [LARGE SCALE GENOMIC DNA]</scope>
    <source>
        <strain evidence="4 5">WQ 127069</strain>
    </source>
</reference>
<dbReference type="InterPro" id="IPR003709">
    <property type="entry name" value="VanY-like_core_dom"/>
</dbReference>
<dbReference type="Pfam" id="PF02557">
    <property type="entry name" value="VanY"/>
    <property type="match status" value="1"/>
</dbReference>
<organism evidence="4 5">
    <name type="scientific">Paenibacillus baimaensis</name>
    <dbReference type="NCBI Taxonomy" id="2982185"/>
    <lineage>
        <taxon>Bacteria</taxon>
        <taxon>Bacillati</taxon>
        <taxon>Bacillota</taxon>
        <taxon>Bacilli</taxon>
        <taxon>Bacillales</taxon>
        <taxon>Paenibacillaceae</taxon>
        <taxon>Paenibacillus</taxon>
    </lineage>
</organism>
<dbReference type="SUPFAM" id="SSF55166">
    <property type="entry name" value="Hedgehog/DD-peptidase"/>
    <property type="match status" value="1"/>
</dbReference>
<dbReference type="Proteomes" id="UP001652445">
    <property type="component" value="Unassembled WGS sequence"/>
</dbReference>
<dbReference type="PANTHER" id="PTHR34385:SF1">
    <property type="entry name" value="PEPTIDOGLYCAN L-ALANYL-D-GLUTAMATE ENDOPEPTIDASE CWLK"/>
    <property type="match status" value="1"/>
</dbReference>
<evidence type="ECO:0000313" key="5">
    <source>
        <dbReference type="Proteomes" id="UP001652445"/>
    </source>
</evidence>